<keyword evidence="3" id="KW-1185">Reference proteome</keyword>
<dbReference type="OrthoDB" id="4399269at2"/>
<evidence type="ECO:0000256" key="1">
    <source>
        <dbReference type="SAM" id="Phobius"/>
    </source>
</evidence>
<feature type="transmembrane region" description="Helical" evidence="1">
    <location>
        <begin position="97"/>
        <end position="117"/>
    </location>
</feature>
<dbReference type="Proteomes" id="UP000185612">
    <property type="component" value="Unassembled WGS sequence"/>
</dbReference>
<dbReference type="STRING" id="52770.BSZ40_05675"/>
<feature type="transmembrane region" description="Helical" evidence="1">
    <location>
        <begin position="247"/>
        <end position="267"/>
    </location>
</feature>
<dbReference type="RefSeq" id="WP_073824176.1">
    <property type="nucleotide sequence ID" value="NZ_MQVS01000005.1"/>
</dbReference>
<keyword evidence="1" id="KW-0812">Transmembrane</keyword>
<comment type="caution">
    <text evidence="2">The sequence shown here is derived from an EMBL/GenBank/DDBJ whole genome shotgun (WGS) entry which is preliminary data.</text>
</comment>
<dbReference type="InParanoid" id="A0A1Q5PVX0"/>
<keyword evidence="1" id="KW-1133">Transmembrane helix</keyword>
<evidence type="ECO:0000313" key="3">
    <source>
        <dbReference type="Proteomes" id="UP000185612"/>
    </source>
</evidence>
<sequence length="277" mass="29443">MLRHLVIAELQSLRRLSLSVLSAATLIVGLSLVPIAWGVPILKVLGSVAVVLISLGIAVGCTFYLVYRYWQTMHKAPAYFTHTLPVRGGTIFAVKMLVAIAYQLAAIAVSAVFLWALHLAQGVAAGRGLGEVMRADWQALTDVLQLASWPVTVLLALSLLLSVVSMIVQVLATLSLFTRPRFASLGVAAPVVGVVLLYLANQIIGAAATLWIPLGMRVSGPDAGTVVAQGMWSDIVAALRYGTEPQVVGLGSVVAGLLLTILLWQLGRRTIDRHLAL</sequence>
<dbReference type="EMBL" id="MQVS01000005">
    <property type="protein sequence ID" value="OKL51646.1"/>
    <property type="molecule type" value="Genomic_DNA"/>
</dbReference>
<protein>
    <submittedName>
        <fullName evidence="2">Uncharacterized protein</fullName>
    </submittedName>
</protein>
<evidence type="ECO:0000313" key="2">
    <source>
        <dbReference type="EMBL" id="OKL51646.1"/>
    </source>
</evidence>
<feature type="transmembrane region" description="Helical" evidence="1">
    <location>
        <begin position="153"/>
        <end position="177"/>
    </location>
</feature>
<accession>A0A1Q5PVX0</accession>
<feature type="transmembrane region" description="Helical" evidence="1">
    <location>
        <begin position="189"/>
        <end position="212"/>
    </location>
</feature>
<name>A0A1Q5PVX0_9ACTO</name>
<proteinExistence type="predicted"/>
<feature type="transmembrane region" description="Helical" evidence="1">
    <location>
        <begin position="45"/>
        <end position="67"/>
    </location>
</feature>
<gene>
    <name evidence="2" type="ORF">BSZ40_05675</name>
</gene>
<dbReference type="AlphaFoldDB" id="A0A1Q5PVX0"/>
<organism evidence="2 3">
    <name type="scientific">Buchananella hordeovulneris</name>
    <dbReference type="NCBI Taxonomy" id="52770"/>
    <lineage>
        <taxon>Bacteria</taxon>
        <taxon>Bacillati</taxon>
        <taxon>Actinomycetota</taxon>
        <taxon>Actinomycetes</taxon>
        <taxon>Actinomycetales</taxon>
        <taxon>Actinomycetaceae</taxon>
        <taxon>Buchananella</taxon>
    </lineage>
</organism>
<feature type="transmembrane region" description="Helical" evidence="1">
    <location>
        <begin position="20"/>
        <end position="39"/>
    </location>
</feature>
<keyword evidence="1" id="KW-0472">Membrane</keyword>
<reference evidence="3" key="1">
    <citation type="submission" date="2016-12" db="EMBL/GenBank/DDBJ databases">
        <authorList>
            <person name="Meng X."/>
        </authorList>
    </citation>
    <scope>NUCLEOTIDE SEQUENCE [LARGE SCALE GENOMIC DNA]</scope>
    <source>
        <strain evidence="3">DSM 20732</strain>
    </source>
</reference>